<proteinExistence type="predicted"/>
<feature type="transmembrane region" description="Helical" evidence="4">
    <location>
        <begin position="35"/>
        <end position="58"/>
    </location>
</feature>
<dbReference type="EMBL" id="JBJKBG010000010">
    <property type="protein sequence ID" value="KAL3718473.1"/>
    <property type="molecule type" value="Genomic_DNA"/>
</dbReference>
<dbReference type="GO" id="GO:0016020">
    <property type="term" value="C:membrane"/>
    <property type="evidence" value="ECO:0007669"/>
    <property type="project" value="UniProtKB-SubCell"/>
</dbReference>
<keyword evidence="4" id="KW-1133">Transmembrane helix</keyword>
<dbReference type="PANTHER" id="PTHR31234:SF2">
    <property type="entry name" value="OS05G0199100 PROTEIN"/>
    <property type="match status" value="1"/>
</dbReference>
<dbReference type="PANTHER" id="PTHR31234">
    <property type="entry name" value="LATE EMBRYOGENESIS ABUNDANT (LEA) HYDROXYPROLINE-RICH GLYCOPROTEIN FAMILY"/>
    <property type="match status" value="1"/>
</dbReference>
<reference evidence="5 6" key="1">
    <citation type="submission" date="2024-11" db="EMBL/GenBank/DDBJ databases">
        <title>Chromosome-level genome assembly of Eucalyptus globulus Labill. provides insights into its genome evolution.</title>
        <authorList>
            <person name="Li X."/>
        </authorList>
    </citation>
    <scope>NUCLEOTIDE SEQUENCE [LARGE SCALE GENOMIC DNA]</scope>
    <source>
        <strain evidence="5">CL2024</strain>
        <tissue evidence="5">Fresh tender leaves</tissue>
    </source>
</reference>
<evidence type="ECO:0000313" key="6">
    <source>
        <dbReference type="Proteomes" id="UP001634007"/>
    </source>
</evidence>
<evidence type="ECO:0000256" key="3">
    <source>
        <dbReference type="SAM" id="MobiDB-lite"/>
    </source>
</evidence>
<evidence type="ECO:0000313" key="5">
    <source>
        <dbReference type="EMBL" id="KAL3718473.1"/>
    </source>
</evidence>
<organism evidence="5 6">
    <name type="scientific">Eucalyptus globulus</name>
    <name type="common">Tasmanian blue gum</name>
    <dbReference type="NCBI Taxonomy" id="34317"/>
    <lineage>
        <taxon>Eukaryota</taxon>
        <taxon>Viridiplantae</taxon>
        <taxon>Streptophyta</taxon>
        <taxon>Embryophyta</taxon>
        <taxon>Tracheophyta</taxon>
        <taxon>Spermatophyta</taxon>
        <taxon>Magnoliopsida</taxon>
        <taxon>eudicotyledons</taxon>
        <taxon>Gunneridae</taxon>
        <taxon>Pentapetalae</taxon>
        <taxon>rosids</taxon>
        <taxon>malvids</taxon>
        <taxon>Myrtales</taxon>
        <taxon>Myrtaceae</taxon>
        <taxon>Myrtoideae</taxon>
        <taxon>Eucalypteae</taxon>
        <taxon>Eucalyptus</taxon>
    </lineage>
</organism>
<comment type="caution">
    <text evidence="5">The sequence shown here is derived from an EMBL/GenBank/DDBJ whole genome shotgun (WGS) entry which is preliminary data.</text>
</comment>
<evidence type="ECO:0000256" key="2">
    <source>
        <dbReference type="ARBA" id="ARBA00023136"/>
    </source>
</evidence>
<gene>
    <name evidence="5" type="ORF">ACJRO7_003583</name>
</gene>
<protein>
    <recommendedName>
        <fullName evidence="7">Late embryogenesis abundant protein LEA-2 subgroup domain-containing protein</fullName>
    </recommendedName>
</protein>
<keyword evidence="6" id="KW-1185">Reference proteome</keyword>
<dbReference type="InterPro" id="IPR044839">
    <property type="entry name" value="NDR1-like"/>
</dbReference>
<evidence type="ECO:0000256" key="4">
    <source>
        <dbReference type="SAM" id="Phobius"/>
    </source>
</evidence>
<keyword evidence="2 4" id="KW-0472">Membrane</keyword>
<evidence type="ECO:0000256" key="1">
    <source>
        <dbReference type="ARBA" id="ARBA00004370"/>
    </source>
</evidence>
<dbReference type="AlphaFoldDB" id="A0ABD3IWL5"/>
<name>A0ABD3IWL5_EUCGL</name>
<accession>A0ABD3IWL5</accession>
<dbReference type="Proteomes" id="UP001634007">
    <property type="component" value="Unassembled WGS sequence"/>
</dbReference>
<sequence length="226" mass="24214">MRAPHAVPPRATSDLASPSPGPPQSNRCKPIIGRCIAFAIPTILGLLMVIFLAIPALMAPEFWLAPGSSLSSLNISTTHITARWNIALSIKNPSKLIAVKYPHMKLLLSFDGQLALSRPSLVPAFTQGPDNVTTVRAEALSALVIVNDVGVRGLVSSLNGEEVTIDVVAKSKRRLHLGPWWVPVFDVYVSCMGVTFTAPTDGEGDGDWMILSGTPSCKPDIITLLW</sequence>
<feature type="region of interest" description="Disordered" evidence="3">
    <location>
        <begin position="1"/>
        <end position="25"/>
    </location>
</feature>
<keyword evidence="4" id="KW-0812">Transmembrane</keyword>
<comment type="subcellular location">
    <subcellularLocation>
        <location evidence="1">Membrane</location>
    </subcellularLocation>
</comment>
<evidence type="ECO:0008006" key="7">
    <source>
        <dbReference type="Google" id="ProtNLM"/>
    </source>
</evidence>